<dbReference type="Proteomes" id="UP000054532">
    <property type="component" value="Unassembled WGS sequence"/>
</dbReference>
<feature type="non-terminal residue" evidence="1">
    <location>
        <position position="1"/>
    </location>
</feature>
<dbReference type="EMBL" id="KI681553">
    <property type="protein sequence ID" value="ETL85725.1"/>
    <property type="molecule type" value="Genomic_DNA"/>
</dbReference>
<accession>W2KN09</accession>
<organism evidence="1">
    <name type="scientific">Phytophthora nicotianae</name>
    <name type="common">Potato buckeye rot agent</name>
    <name type="synonym">Phytophthora parasitica</name>
    <dbReference type="NCBI Taxonomy" id="4792"/>
    <lineage>
        <taxon>Eukaryota</taxon>
        <taxon>Sar</taxon>
        <taxon>Stramenopiles</taxon>
        <taxon>Oomycota</taxon>
        <taxon>Peronosporomycetes</taxon>
        <taxon>Peronosporales</taxon>
        <taxon>Peronosporaceae</taxon>
        <taxon>Phytophthora</taxon>
    </lineage>
</organism>
<sequence>RIEDASLMMVLQQISQIYLLLGLQSVQFVGDVKDQQDWRDKLNDEQKSSVL</sequence>
<dbReference type="Proteomes" id="UP000054423">
    <property type="component" value="Unassembled WGS sequence"/>
</dbReference>
<evidence type="ECO:0000313" key="2">
    <source>
        <dbReference type="EMBL" id="ETM38880.1"/>
    </source>
</evidence>
<name>W2KN09_PHYNI</name>
<proteinExistence type="predicted"/>
<gene>
    <name evidence="2" type="ORF">L914_14905</name>
    <name evidence="1" type="ORF">L917_14770</name>
</gene>
<dbReference type="AlphaFoldDB" id="W2KN09"/>
<reference evidence="2" key="2">
    <citation type="submission" date="2013-11" db="EMBL/GenBank/DDBJ databases">
        <title>The Genome Sequence of Phytophthora parasitica IAC_01/95.</title>
        <authorList>
            <consortium name="The Broad Institute Genomics Platform"/>
            <person name="Russ C."/>
            <person name="Tyler B."/>
            <person name="Panabieres F."/>
            <person name="Shan W."/>
            <person name="Tripathy S."/>
            <person name="Grunwald N."/>
            <person name="Machado M."/>
            <person name="Johnson C.S."/>
            <person name="Arredondo F."/>
            <person name="Hong C."/>
            <person name="Coffey M."/>
            <person name="Young S.K."/>
            <person name="Zeng Q."/>
            <person name="Gargeya S."/>
            <person name="Fitzgerald M."/>
            <person name="Abouelleil A."/>
            <person name="Alvarado L."/>
            <person name="Chapman S.B."/>
            <person name="Gainer-Dewar J."/>
            <person name="Goldberg J."/>
            <person name="Griggs A."/>
            <person name="Gujja S."/>
            <person name="Hansen M."/>
            <person name="Howarth C."/>
            <person name="Imamovic A."/>
            <person name="Ireland A."/>
            <person name="Larimer J."/>
            <person name="McCowan C."/>
            <person name="Murphy C."/>
            <person name="Pearson M."/>
            <person name="Poon T.W."/>
            <person name="Priest M."/>
            <person name="Roberts A."/>
            <person name="Saif S."/>
            <person name="Shea T."/>
            <person name="Sykes S."/>
            <person name="Wortman J."/>
            <person name="Nusbaum C."/>
            <person name="Birren B."/>
        </authorList>
    </citation>
    <scope>NUCLEOTIDE SEQUENCE [LARGE SCALE GENOMIC DNA]</scope>
    <source>
        <strain evidence="2">IAC_01/95</strain>
    </source>
</reference>
<evidence type="ECO:0000313" key="1">
    <source>
        <dbReference type="EMBL" id="ETL85725.1"/>
    </source>
</evidence>
<dbReference type="EMBL" id="KI694815">
    <property type="protein sequence ID" value="ETM38880.1"/>
    <property type="molecule type" value="Genomic_DNA"/>
</dbReference>
<reference evidence="1" key="1">
    <citation type="submission" date="2013-11" db="EMBL/GenBank/DDBJ databases">
        <title>The Genome Sequence of Phytophthora parasitica CHvinca01.</title>
        <authorList>
            <consortium name="The Broad Institute Genomics Platform"/>
            <person name="Russ C."/>
            <person name="Tyler B."/>
            <person name="Panabieres F."/>
            <person name="Shan W."/>
            <person name="Tripathy S."/>
            <person name="Grunwald N."/>
            <person name="Machado M."/>
            <person name="Johnson C.S."/>
            <person name="Arredondo F."/>
            <person name="Hong C."/>
            <person name="Coffey M."/>
            <person name="Young S.K."/>
            <person name="Zeng Q."/>
            <person name="Gargeya S."/>
            <person name="Fitzgerald M."/>
            <person name="Abouelleil A."/>
            <person name="Alvarado L."/>
            <person name="Chapman S.B."/>
            <person name="Gainer-Dewar J."/>
            <person name="Goldberg J."/>
            <person name="Griggs A."/>
            <person name="Gujja S."/>
            <person name="Hansen M."/>
            <person name="Howarth C."/>
            <person name="Imamovic A."/>
            <person name="Ireland A."/>
            <person name="Larimer J."/>
            <person name="McCowan C."/>
            <person name="Murphy C."/>
            <person name="Pearson M."/>
            <person name="Poon T.W."/>
            <person name="Priest M."/>
            <person name="Roberts A."/>
            <person name="Saif S."/>
            <person name="Shea T."/>
            <person name="Sykes S."/>
            <person name="Wortman J."/>
            <person name="Nusbaum C."/>
            <person name="Birren B."/>
        </authorList>
    </citation>
    <scope>NUCLEOTIDE SEQUENCE [LARGE SCALE GENOMIC DNA]</scope>
    <source>
        <strain evidence="1">CHvinca01</strain>
    </source>
</reference>
<protein>
    <submittedName>
        <fullName evidence="1">Uncharacterized protein</fullName>
    </submittedName>
</protein>